<feature type="coiled-coil region" evidence="1">
    <location>
        <begin position="15"/>
        <end position="204"/>
    </location>
</feature>
<protein>
    <submittedName>
        <fullName evidence="2">Uncharacterized protein</fullName>
    </submittedName>
</protein>
<evidence type="ECO:0000313" key="3">
    <source>
        <dbReference type="Proteomes" id="UP000689195"/>
    </source>
</evidence>
<organism evidence="2 3">
    <name type="scientific">Paramecium pentaurelia</name>
    <dbReference type="NCBI Taxonomy" id="43138"/>
    <lineage>
        <taxon>Eukaryota</taxon>
        <taxon>Sar</taxon>
        <taxon>Alveolata</taxon>
        <taxon>Ciliophora</taxon>
        <taxon>Intramacronucleata</taxon>
        <taxon>Oligohymenophorea</taxon>
        <taxon>Peniculida</taxon>
        <taxon>Parameciidae</taxon>
        <taxon>Paramecium</taxon>
    </lineage>
</organism>
<feature type="coiled-coil region" evidence="1">
    <location>
        <begin position="299"/>
        <end position="361"/>
    </location>
</feature>
<keyword evidence="3" id="KW-1185">Reference proteome</keyword>
<dbReference type="Proteomes" id="UP000689195">
    <property type="component" value="Unassembled WGS sequence"/>
</dbReference>
<gene>
    <name evidence="2" type="ORF">PPENT_87.1.T0770082</name>
</gene>
<dbReference type="OrthoDB" id="309961at2759"/>
<evidence type="ECO:0000256" key="1">
    <source>
        <dbReference type="SAM" id="Coils"/>
    </source>
</evidence>
<evidence type="ECO:0000313" key="2">
    <source>
        <dbReference type="EMBL" id="CAD8181808.1"/>
    </source>
</evidence>
<proteinExistence type="predicted"/>
<dbReference type="EMBL" id="CAJJDO010000077">
    <property type="protein sequence ID" value="CAD8181808.1"/>
    <property type="molecule type" value="Genomic_DNA"/>
</dbReference>
<sequence>MNHLERILHEQGKTVKIQGQELDDIKHKYQELQNKLFKEEEKNKILQQNIDKLSLIENELRRQIQFVEAQRDNLLDQLKSLHEYNFSMFNLQHNQSFNKMRTVQQLKLTQDELQKSQQQLLKLQSENAEFRGKVKELMIKNQSLNEQIQILPQEIEKLKQKYIKLLSERDTQIQLLDYKIDELRKQKQQEKEEKCENIEYEESEITEDKNSEQDVIQQSLIDNIEIIKTMKLSDQEKQNTILRLSEQVTMLQIENSKQQLLLTNQQISQLYPQDIQLQIRRIQQLRTYIPQFTTKFAIIQMKLQEINQLRQDNLNLREEYQKQNKQLKINQQKYLNKKQKLENLQKQFSNVLQENWKLKEKLIDILKNEQLVEQFLQNLTNELNFDEYPFESLDQLLKNYNLIRNKLMNQSEQKHMSLI</sequence>
<name>A0A8S1VVA8_9CILI</name>
<reference evidence="2" key="1">
    <citation type="submission" date="2021-01" db="EMBL/GenBank/DDBJ databases">
        <authorList>
            <consortium name="Genoscope - CEA"/>
            <person name="William W."/>
        </authorList>
    </citation>
    <scope>NUCLEOTIDE SEQUENCE</scope>
</reference>
<dbReference type="AlphaFoldDB" id="A0A8S1VVA8"/>
<keyword evidence="1" id="KW-0175">Coiled coil</keyword>
<accession>A0A8S1VVA8</accession>
<comment type="caution">
    <text evidence="2">The sequence shown here is derived from an EMBL/GenBank/DDBJ whole genome shotgun (WGS) entry which is preliminary data.</text>
</comment>